<dbReference type="Gene3D" id="3.40.30.10">
    <property type="entry name" value="Glutaredoxin"/>
    <property type="match status" value="1"/>
</dbReference>
<dbReference type="SFLD" id="SFLDG00358">
    <property type="entry name" value="Main_(cytGST)"/>
    <property type="match status" value="1"/>
</dbReference>
<dbReference type="SUPFAM" id="SSF52833">
    <property type="entry name" value="Thioredoxin-like"/>
    <property type="match status" value="1"/>
</dbReference>
<dbReference type="SFLD" id="SFLDS00019">
    <property type="entry name" value="Glutathione_Transferase_(cytos"/>
    <property type="match status" value="1"/>
</dbReference>
<comment type="caution">
    <text evidence="3">The sequence shown here is derived from an EMBL/GenBank/DDBJ whole genome shotgun (WGS) entry which is preliminary data.</text>
</comment>
<accession>A0A368HD96</accession>
<dbReference type="InterPro" id="IPR010987">
    <property type="entry name" value="Glutathione-S-Trfase_C-like"/>
</dbReference>
<evidence type="ECO:0000313" key="3">
    <source>
        <dbReference type="EMBL" id="RCN56338.1"/>
    </source>
</evidence>
<keyword evidence="3" id="KW-0808">Transferase</keyword>
<dbReference type="PROSITE" id="PS50405">
    <property type="entry name" value="GST_CTER"/>
    <property type="match status" value="1"/>
</dbReference>
<gene>
    <name evidence="3" type="ORF">C4900_10905</name>
</gene>
<dbReference type="InterPro" id="IPR036249">
    <property type="entry name" value="Thioredoxin-like_sf"/>
</dbReference>
<dbReference type="InterPro" id="IPR004045">
    <property type="entry name" value="Glutathione_S-Trfase_N"/>
</dbReference>
<dbReference type="AlphaFoldDB" id="A0A368HD96"/>
<dbReference type="PROSITE" id="PS50404">
    <property type="entry name" value="GST_NTER"/>
    <property type="match status" value="1"/>
</dbReference>
<sequence length="216" mass="23872">MQLYDGPRPNPRAVRMMMHEKGIKIPRVDLDIDGGENRRAPFVDRNPSGQVPVLVLDDGTFLAESAAIMQYLEEKYPDPPLIGATAEERAVTRMWLRRVERRVTEPFYAAFHYGPAAAMYRSRMVILPDCVDGFKALMHDGLGWLDSQMGGRATIVPGRYTVADIALFAALDFAQGVGFSWSAGHTNLVSWFAAIATRPAAQASLHPLAVARGQRC</sequence>
<dbReference type="Pfam" id="PF13409">
    <property type="entry name" value="GST_N_2"/>
    <property type="match status" value="1"/>
</dbReference>
<dbReference type="Gene3D" id="1.20.1050.10">
    <property type="match status" value="1"/>
</dbReference>
<reference evidence="3 4" key="1">
    <citation type="submission" date="2018-02" db="EMBL/GenBank/DDBJ databases">
        <title>Insights into the biology of acidophilic members of the Acidiferrobacteraceae family derived from comparative genomic analyses.</title>
        <authorList>
            <person name="Issotta F."/>
            <person name="Thyssen C."/>
            <person name="Mena C."/>
            <person name="Moya A."/>
            <person name="Bellenberg S."/>
            <person name="Sproer C."/>
            <person name="Covarrubias P.C."/>
            <person name="Sand W."/>
            <person name="Quatrini R."/>
            <person name="Vera M."/>
        </authorList>
    </citation>
    <scope>NUCLEOTIDE SEQUENCE [LARGE SCALE GENOMIC DNA]</scope>
    <source>
        <strain evidence="4">m-1</strain>
    </source>
</reference>
<protein>
    <submittedName>
        <fullName evidence="3">Glutathione S-transferase family protein</fullName>
    </submittedName>
</protein>
<evidence type="ECO:0000259" key="2">
    <source>
        <dbReference type="PROSITE" id="PS50405"/>
    </source>
</evidence>
<dbReference type="SUPFAM" id="SSF47616">
    <property type="entry name" value="GST C-terminal domain-like"/>
    <property type="match status" value="1"/>
</dbReference>
<evidence type="ECO:0000313" key="4">
    <source>
        <dbReference type="Proteomes" id="UP000253250"/>
    </source>
</evidence>
<feature type="domain" description="GST C-terminal" evidence="2">
    <location>
        <begin position="85"/>
        <end position="216"/>
    </location>
</feature>
<dbReference type="Proteomes" id="UP000253250">
    <property type="component" value="Unassembled WGS sequence"/>
</dbReference>
<dbReference type="Pfam" id="PF13410">
    <property type="entry name" value="GST_C_2"/>
    <property type="match status" value="1"/>
</dbReference>
<dbReference type="InterPro" id="IPR036282">
    <property type="entry name" value="Glutathione-S-Trfase_C_sf"/>
</dbReference>
<evidence type="ECO:0000259" key="1">
    <source>
        <dbReference type="PROSITE" id="PS50404"/>
    </source>
</evidence>
<dbReference type="InterPro" id="IPR034345">
    <property type="entry name" value="Gtt2-like_N"/>
</dbReference>
<dbReference type="GO" id="GO:0016740">
    <property type="term" value="F:transferase activity"/>
    <property type="evidence" value="ECO:0007669"/>
    <property type="project" value="UniProtKB-KW"/>
</dbReference>
<dbReference type="OrthoDB" id="9810080at2"/>
<feature type="domain" description="GST N-terminal" evidence="1">
    <location>
        <begin position="1"/>
        <end position="80"/>
    </location>
</feature>
<organism evidence="3 4">
    <name type="scientific">Acidiferrobacter thiooxydans</name>
    <dbReference type="NCBI Taxonomy" id="163359"/>
    <lineage>
        <taxon>Bacteria</taxon>
        <taxon>Pseudomonadati</taxon>
        <taxon>Pseudomonadota</taxon>
        <taxon>Gammaproteobacteria</taxon>
        <taxon>Acidiferrobacterales</taxon>
        <taxon>Acidiferrobacteraceae</taxon>
        <taxon>Acidiferrobacter</taxon>
    </lineage>
</organism>
<dbReference type="CDD" id="cd03051">
    <property type="entry name" value="GST_N_GTT2_like"/>
    <property type="match status" value="1"/>
</dbReference>
<dbReference type="InterPro" id="IPR040079">
    <property type="entry name" value="Glutathione_S-Trfase"/>
</dbReference>
<dbReference type="PANTHER" id="PTHR44051">
    <property type="entry name" value="GLUTATHIONE S-TRANSFERASE-RELATED"/>
    <property type="match status" value="1"/>
</dbReference>
<name>A0A368HD96_9GAMM</name>
<keyword evidence="4" id="KW-1185">Reference proteome</keyword>
<dbReference type="RefSeq" id="WP_114283083.1">
    <property type="nucleotide sequence ID" value="NZ_PSYR01000002.1"/>
</dbReference>
<dbReference type="EMBL" id="PSYR01000002">
    <property type="protein sequence ID" value="RCN56338.1"/>
    <property type="molecule type" value="Genomic_DNA"/>
</dbReference>
<proteinExistence type="predicted"/>
<dbReference type="PANTHER" id="PTHR44051:SF8">
    <property type="entry name" value="GLUTATHIONE S-TRANSFERASE GSTA"/>
    <property type="match status" value="1"/>
</dbReference>